<evidence type="ECO:0000313" key="1">
    <source>
        <dbReference type="Proteomes" id="UP000095286"/>
    </source>
</evidence>
<sequence>MANSSLHSIYVVTFLLTFGLAIVSATTVSPPNISFIPICLKKDQQSNKKAKTHHTGNGANIEEQEEDSSPSASSSSAA</sequence>
<organism evidence="1 2">
    <name type="scientific">Rhabditophanes sp. KR3021</name>
    <dbReference type="NCBI Taxonomy" id="114890"/>
    <lineage>
        <taxon>Eukaryota</taxon>
        <taxon>Metazoa</taxon>
        <taxon>Ecdysozoa</taxon>
        <taxon>Nematoda</taxon>
        <taxon>Chromadorea</taxon>
        <taxon>Rhabditida</taxon>
        <taxon>Tylenchina</taxon>
        <taxon>Panagrolaimomorpha</taxon>
        <taxon>Strongyloidoidea</taxon>
        <taxon>Alloionematidae</taxon>
        <taxon>Rhabditophanes</taxon>
    </lineage>
</organism>
<dbReference type="Proteomes" id="UP000095286">
    <property type="component" value="Unplaced"/>
</dbReference>
<evidence type="ECO:0000313" key="2">
    <source>
        <dbReference type="WBParaSite" id="RSKR_0000115600.1"/>
    </source>
</evidence>
<proteinExistence type="predicted"/>
<protein>
    <submittedName>
        <fullName evidence="2">Transmembrane protein</fullName>
    </submittedName>
</protein>
<name>A0AC35TJH4_9BILA</name>
<reference evidence="2" key="1">
    <citation type="submission" date="2016-11" db="UniProtKB">
        <authorList>
            <consortium name="WormBaseParasite"/>
        </authorList>
    </citation>
    <scope>IDENTIFICATION</scope>
    <source>
        <strain evidence="2">KR3021</strain>
    </source>
</reference>
<dbReference type="WBParaSite" id="RSKR_0000115600.1">
    <property type="protein sequence ID" value="RSKR_0000115600.1"/>
    <property type="gene ID" value="RSKR_0000115600"/>
</dbReference>
<accession>A0AC35TJH4</accession>